<keyword evidence="6" id="KW-1185">Reference proteome</keyword>
<name>A0AAV9H1C8_9PEZI</name>
<dbReference type="InterPro" id="IPR031872">
    <property type="entry name" value="NDC10_II"/>
</dbReference>
<accession>A0AAV9H1C8</accession>
<feature type="domain" description="Ndc10" evidence="4">
    <location>
        <begin position="153"/>
        <end position="332"/>
    </location>
</feature>
<dbReference type="Gene3D" id="1.10.150.130">
    <property type="match status" value="1"/>
</dbReference>
<dbReference type="Gene3D" id="1.10.443.20">
    <property type="entry name" value="Centromere DNA-binding protein complex CBF3 subunit, domain 2"/>
    <property type="match status" value="2"/>
</dbReference>
<feature type="region of interest" description="Disordered" evidence="2">
    <location>
        <begin position="558"/>
        <end position="585"/>
    </location>
</feature>
<dbReference type="InterPro" id="IPR022210">
    <property type="entry name" value="TF_GCR1-like"/>
</dbReference>
<sequence>MALRKRRAPAGLSITVAGSAGTEQPLTGQKGLAQARIPAARPERVIVNNAELRANAQNILTMIKAARPKNTSSAYEPKQEEFRRFCRRKQYQDGETVTEDKLLLFLVEEVVNRPLRSRSRKADGNVPLSETRLAWRSVRTYVTAVTDLYRSQRALGMNTHPSPREDNAREYIKSLQRRDTERQKANYADKGRDTVLDGYSEDDLKRVTGELWGHTGQSAECHFRTLADMLLGHYMLTRGGDRRSLEISDLFTFEFAGEGPTRCMPLITTTRAGKQNQHGRLETAGALRSRDPLVCVLGAVAFYLLYRWDLTDEPFPCFKSRAQWYDIRLLKSTEGRWNQEQMVGCYLNSLPRKFMRTMAGHPAQMGGFEIRQSRTPPPDSLLALIWPDLSQWAGKFGPGPEQINDLAAAGFTSLLFYLREVILEDSVPLMRQFPDSAVWNHPVFQHEDYRPYARRVEAIIEEGERPSQLAVLTQALPVLTDYLKTAEARSEAKISELSAALTAEIRTAEARLAGTYQSSLRDLLTGSVFRLQPPPAPVLASAPAPVILPAPAPALVSPSESWSSGSSRSSPEPETTEPPKHRMSRAVKTVNDLWREWTTGLRGSPSITALDNRWGSRWRAGRQAEVQWYSLRLEVIREIRRVAGLRRLSEESAMFFVAAEQRQSNCSLDLYCKRLRANRKTREAGAGDRKGGRPAR</sequence>
<dbReference type="Pfam" id="PF16787">
    <property type="entry name" value="NDC10_II"/>
    <property type="match status" value="2"/>
</dbReference>
<organism evidence="5 6">
    <name type="scientific">Podospora aff. communis PSN243</name>
    <dbReference type="NCBI Taxonomy" id="3040156"/>
    <lineage>
        <taxon>Eukaryota</taxon>
        <taxon>Fungi</taxon>
        <taxon>Dikarya</taxon>
        <taxon>Ascomycota</taxon>
        <taxon>Pezizomycotina</taxon>
        <taxon>Sordariomycetes</taxon>
        <taxon>Sordariomycetidae</taxon>
        <taxon>Sordariales</taxon>
        <taxon>Podosporaceae</taxon>
        <taxon>Podospora</taxon>
    </lineage>
</organism>
<evidence type="ECO:0000313" key="6">
    <source>
        <dbReference type="Proteomes" id="UP001321760"/>
    </source>
</evidence>
<dbReference type="AlphaFoldDB" id="A0AAV9H1C8"/>
<reference evidence="5" key="1">
    <citation type="journal article" date="2023" name="Mol. Phylogenet. Evol.">
        <title>Genome-scale phylogeny and comparative genomics of the fungal order Sordariales.</title>
        <authorList>
            <person name="Hensen N."/>
            <person name="Bonometti L."/>
            <person name="Westerberg I."/>
            <person name="Brannstrom I.O."/>
            <person name="Guillou S."/>
            <person name="Cros-Aarteil S."/>
            <person name="Calhoun S."/>
            <person name="Haridas S."/>
            <person name="Kuo A."/>
            <person name="Mondo S."/>
            <person name="Pangilinan J."/>
            <person name="Riley R."/>
            <person name="LaButti K."/>
            <person name="Andreopoulos B."/>
            <person name="Lipzen A."/>
            <person name="Chen C."/>
            <person name="Yan M."/>
            <person name="Daum C."/>
            <person name="Ng V."/>
            <person name="Clum A."/>
            <person name="Steindorff A."/>
            <person name="Ohm R.A."/>
            <person name="Martin F."/>
            <person name="Silar P."/>
            <person name="Natvig D.O."/>
            <person name="Lalanne C."/>
            <person name="Gautier V."/>
            <person name="Ament-Velasquez S.L."/>
            <person name="Kruys A."/>
            <person name="Hutchinson M.I."/>
            <person name="Powell A.J."/>
            <person name="Barry K."/>
            <person name="Miller A.N."/>
            <person name="Grigoriev I.V."/>
            <person name="Debuchy R."/>
            <person name="Gladieux P."/>
            <person name="Hiltunen Thoren M."/>
            <person name="Johannesson H."/>
        </authorList>
    </citation>
    <scope>NUCLEOTIDE SEQUENCE</scope>
    <source>
        <strain evidence="5">PSN243</strain>
    </source>
</reference>
<gene>
    <name evidence="5" type="ORF">QBC34DRAFT_141666</name>
</gene>
<proteinExistence type="predicted"/>
<comment type="caution">
    <text evidence="5">The sequence shown here is derived from an EMBL/GenBank/DDBJ whole genome shotgun (WGS) entry which is preliminary data.</text>
</comment>
<evidence type="ECO:0000256" key="2">
    <source>
        <dbReference type="SAM" id="MobiDB-lite"/>
    </source>
</evidence>
<dbReference type="GO" id="GO:0000978">
    <property type="term" value="F:RNA polymerase II cis-regulatory region sequence-specific DNA binding"/>
    <property type="evidence" value="ECO:0007669"/>
    <property type="project" value="TreeGrafter"/>
</dbReference>
<keyword evidence="1" id="KW-0238">DNA-binding</keyword>
<feature type="compositionally biased region" description="Low complexity" evidence="2">
    <location>
        <begin position="558"/>
        <end position="573"/>
    </location>
</feature>
<dbReference type="EMBL" id="MU865916">
    <property type="protein sequence ID" value="KAK4454819.1"/>
    <property type="molecule type" value="Genomic_DNA"/>
</dbReference>
<dbReference type="PANTHER" id="PTHR37784:SF2">
    <property type="entry name" value="HIGH-OSMOLARITY-INDUCED TRANSCRIPTION PROTEIN 1"/>
    <property type="match status" value="1"/>
</dbReference>
<dbReference type="InterPro" id="IPR010998">
    <property type="entry name" value="Integrase_recombinase_N"/>
</dbReference>
<dbReference type="GO" id="GO:0000981">
    <property type="term" value="F:DNA-binding transcription factor activity, RNA polymerase II-specific"/>
    <property type="evidence" value="ECO:0007669"/>
    <property type="project" value="TreeGrafter"/>
</dbReference>
<protein>
    <submittedName>
        <fullName evidence="5">Transcriptional activator of glycolytic enzymes-domain-containing protein</fullName>
    </submittedName>
</protein>
<dbReference type="Pfam" id="PF12550">
    <property type="entry name" value="GCR1_C"/>
    <property type="match status" value="1"/>
</dbReference>
<evidence type="ECO:0000259" key="4">
    <source>
        <dbReference type="Pfam" id="PF16787"/>
    </source>
</evidence>
<dbReference type="InterPro" id="IPR038279">
    <property type="entry name" value="Ndc10_dom2_sf"/>
</dbReference>
<dbReference type="Proteomes" id="UP001321760">
    <property type="component" value="Unassembled WGS sequence"/>
</dbReference>
<feature type="domain" description="Transcription activator GCR1-like" evidence="3">
    <location>
        <begin position="582"/>
        <end position="654"/>
    </location>
</feature>
<evidence type="ECO:0000313" key="5">
    <source>
        <dbReference type="EMBL" id="KAK4454819.1"/>
    </source>
</evidence>
<feature type="domain" description="Ndc10" evidence="4">
    <location>
        <begin position="333"/>
        <end position="449"/>
    </location>
</feature>
<evidence type="ECO:0000256" key="1">
    <source>
        <dbReference type="ARBA" id="ARBA00023125"/>
    </source>
</evidence>
<evidence type="ECO:0000259" key="3">
    <source>
        <dbReference type="Pfam" id="PF12550"/>
    </source>
</evidence>
<dbReference type="InterPro" id="IPR052146">
    <property type="entry name" value="HOT1"/>
</dbReference>
<dbReference type="PANTHER" id="PTHR37784">
    <property type="entry name" value="PROTEIN MSN1"/>
    <property type="match status" value="1"/>
</dbReference>
<reference evidence="5" key="2">
    <citation type="submission" date="2023-05" db="EMBL/GenBank/DDBJ databases">
        <authorList>
            <consortium name="Lawrence Berkeley National Laboratory"/>
            <person name="Steindorff A."/>
            <person name="Hensen N."/>
            <person name="Bonometti L."/>
            <person name="Westerberg I."/>
            <person name="Brannstrom I.O."/>
            <person name="Guillou S."/>
            <person name="Cros-Aarteil S."/>
            <person name="Calhoun S."/>
            <person name="Haridas S."/>
            <person name="Kuo A."/>
            <person name="Mondo S."/>
            <person name="Pangilinan J."/>
            <person name="Riley R."/>
            <person name="Labutti K."/>
            <person name="Andreopoulos B."/>
            <person name="Lipzen A."/>
            <person name="Chen C."/>
            <person name="Yanf M."/>
            <person name="Daum C."/>
            <person name="Ng V."/>
            <person name="Clum A."/>
            <person name="Ohm R."/>
            <person name="Martin F."/>
            <person name="Silar P."/>
            <person name="Natvig D."/>
            <person name="Lalanne C."/>
            <person name="Gautier V."/>
            <person name="Ament-Velasquez S.L."/>
            <person name="Kruys A."/>
            <person name="Hutchinson M.I."/>
            <person name="Powell A.J."/>
            <person name="Barry K."/>
            <person name="Miller A.N."/>
            <person name="Grigoriev I.V."/>
            <person name="Debuchy R."/>
            <person name="Gladieux P."/>
            <person name="Thoren M.H."/>
            <person name="Johannesson H."/>
        </authorList>
    </citation>
    <scope>NUCLEOTIDE SEQUENCE</scope>
    <source>
        <strain evidence="5">PSN243</strain>
    </source>
</reference>
<dbReference type="GO" id="GO:0060963">
    <property type="term" value="P:positive regulation of ribosomal protein gene transcription by RNA polymerase II"/>
    <property type="evidence" value="ECO:0007669"/>
    <property type="project" value="TreeGrafter"/>
</dbReference>